<gene>
    <name evidence="1" type="ORF">GCM10009810_22940</name>
</gene>
<dbReference type="EMBL" id="BAAAPN010000052">
    <property type="protein sequence ID" value="GAA1763103.1"/>
    <property type="molecule type" value="Genomic_DNA"/>
</dbReference>
<name>A0ABN2KSD2_9MICO</name>
<keyword evidence="2" id="KW-1185">Reference proteome</keyword>
<dbReference type="RefSeq" id="WP_344066299.1">
    <property type="nucleotide sequence ID" value="NZ_BAAAPN010000052.1"/>
</dbReference>
<dbReference type="Proteomes" id="UP001501475">
    <property type="component" value="Unassembled WGS sequence"/>
</dbReference>
<reference evidence="1 2" key="1">
    <citation type="journal article" date="2019" name="Int. J. Syst. Evol. Microbiol.">
        <title>The Global Catalogue of Microorganisms (GCM) 10K type strain sequencing project: providing services to taxonomists for standard genome sequencing and annotation.</title>
        <authorList>
            <consortium name="The Broad Institute Genomics Platform"/>
            <consortium name="The Broad Institute Genome Sequencing Center for Infectious Disease"/>
            <person name="Wu L."/>
            <person name="Ma J."/>
        </authorList>
    </citation>
    <scope>NUCLEOTIDE SEQUENCE [LARGE SCALE GENOMIC DNA]</scope>
    <source>
        <strain evidence="1 2">JCM 15591</strain>
    </source>
</reference>
<evidence type="ECO:0000313" key="1">
    <source>
        <dbReference type="EMBL" id="GAA1763103.1"/>
    </source>
</evidence>
<sequence>MDNEMFASRRERVLTAIRTSTRPLDDVELSRRSGVRPRQTVNTICHALATEGIIERLTGPHGLIVNRLISGPDVLSASMLDLDLPAPVMRAPARARAAAPTAASNGDVIAQLGRRLGLDLAPRRISHPSGAQVGIDGVATDNSVLVQAWTAAGPATPAQRAELVAEAVKLFWIGRVVTPMPRRLLICAVDPEAIAHLTPRSWQSRAIADLGVEVGLLARP</sequence>
<evidence type="ECO:0000313" key="2">
    <source>
        <dbReference type="Proteomes" id="UP001501475"/>
    </source>
</evidence>
<accession>A0ABN2KSD2</accession>
<protein>
    <submittedName>
        <fullName evidence="1">Uncharacterized protein</fullName>
    </submittedName>
</protein>
<organism evidence="1 2">
    <name type="scientific">Nostocoides vanveenii</name>
    <dbReference type="NCBI Taxonomy" id="330835"/>
    <lineage>
        <taxon>Bacteria</taxon>
        <taxon>Bacillati</taxon>
        <taxon>Actinomycetota</taxon>
        <taxon>Actinomycetes</taxon>
        <taxon>Micrococcales</taxon>
        <taxon>Intrasporangiaceae</taxon>
        <taxon>Nostocoides</taxon>
    </lineage>
</organism>
<proteinExistence type="predicted"/>
<comment type="caution">
    <text evidence="1">The sequence shown here is derived from an EMBL/GenBank/DDBJ whole genome shotgun (WGS) entry which is preliminary data.</text>
</comment>